<evidence type="ECO:0000259" key="2">
    <source>
        <dbReference type="PROSITE" id="PS50097"/>
    </source>
</evidence>
<dbReference type="Proteomes" id="UP000243797">
    <property type="component" value="Unassembled WGS sequence"/>
</dbReference>
<evidence type="ECO:0000313" key="3">
    <source>
        <dbReference type="EMBL" id="PNS20356.1"/>
    </source>
</evidence>
<evidence type="ECO:0000256" key="1">
    <source>
        <dbReference type="SAM" id="MobiDB-lite"/>
    </source>
</evidence>
<dbReference type="InParanoid" id="A0A2K1QZ76"/>
<feature type="region of interest" description="Disordered" evidence="1">
    <location>
        <begin position="196"/>
        <end position="280"/>
    </location>
</feature>
<feature type="compositionally biased region" description="Polar residues" evidence="1">
    <location>
        <begin position="240"/>
        <end position="249"/>
    </location>
</feature>
<dbReference type="EMBL" id="NKHZ01000025">
    <property type="protein sequence ID" value="PNS20356.1"/>
    <property type="molecule type" value="Genomic_DNA"/>
</dbReference>
<reference evidence="3 4" key="1">
    <citation type="submission" date="2017-06" db="EMBL/GenBank/DDBJ databases">
        <title>Draft genome sequence of a variant of Elsinoe murrayae.</title>
        <authorList>
            <person name="Cheng Q."/>
        </authorList>
    </citation>
    <scope>NUCLEOTIDE SEQUENCE [LARGE SCALE GENOMIC DNA]</scope>
    <source>
        <strain evidence="3 4">CQ-2017a</strain>
    </source>
</reference>
<dbReference type="InterPro" id="IPR000210">
    <property type="entry name" value="BTB/POZ_dom"/>
</dbReference>
<feature type="domain" description="BTB" evidence="2">
    <location>
        <begin position="315"/>
        <end position="374"/>
    </location>
</feature>
<dbReference type="AlphaFoldDB" id="A0A2K1QZ76"/>
<protein>
    <recommendedName>
        <fullName evidence="2">BTB domain-containing protein</fullName>
    </recommendedName>
</protein>
<organism evidence="3 4">
    <name type="scientific">Sphaceloma murrayae</name>
    <dbReference type="NCBI Taxonomy" id="2082308"/>
    <lineage>
        <taxon>Eukaryota</taxon>
        <taxon>Fungi</taxon>
        <taxon>Dikarya</taxon>
        <taxon>Ascomycota</taxon>
        <taxon>Pezizomycotina</taxon>
        <taxon>Dothideomycetes</taxon>
        <taxon>Dothideomycetidae</taxon>
        <taxon>Myriangiales</taxon>
        <taxon>Elsinoaceae</taxon>
        <taxon>Sphaceloma</taxon>
    </lineage>
</organism>
<feature type="compositionally biased region" description="Low complexity" evidence="1">
    <location>
        <begin position="49"/>
        <end position="62"/>
    </location>
</feature>
<sequence length="510" mass="54300">MSASKNPTASASQPYPQSQASPAAAVSPAEMTSKATAPFAPGAFPSHPPAADADAASDSVPPQTMASFGQKGTPTAPPPQTVAALERIALPLPRAPPQTISALEPTTPITEKPKVKDETTIAIAASKPDSVVTHDTIIISTPAEPHTGATPAPQVAPTSIILPAPTPSTTTVIAVPPTPDHVTVAPAFPPSLAIVPATSEQPTTPKPDRVKVQDPYQHSVQRVDTLADLPAHTGARSRRNSASDSTSPVARSKPTGLPLPTRPAYGRSASSGDLRSGMPSPMIPKGAVEVLVASVHLQHAQLASSPAHQHDDPLSMIDLYAGKNKKHFSVHRHLLVIKVPHFHSLFSHDTSPSPGRLTFEDLDEYGFALFQHYLSLYVLAHRFGVESLQNEVMDLCRAYYRHQSMTAPAYRIEYIYTYTSSPNHMRNFLTTTAAYRLLCEAPAAPGVYMTDSMKTLLAKQGDLGVDFAESLIKLSKNGLVDVRKGDPCVFHVHSDGKVCEAVGLEPYQSP</sequence>
<feature type="compositionally biased region" description="Low complexity" evidence="1">
    <location>
        <begin position="7"/>
        <end position="29"/>
    </location>
</feature>
<proteinExistence type="predicted"/>
<comment type="caution">
    <text evidence="3">The sequence shown here is derived from an EMBL/GenBank/DDBJ whole genome shotgun (WGS) entry which is preliminary data.</text>
</comment>
<dbReference type="PROSITE" id="PS50097">
    <property type="entry name" value="BTB"/>
    <property type="match status" value="1"/>
</dbReference>
<gene>
    <name evidence="3" type="ORF">CAC42_5806</name>
</gene>
<feature type="region of interest" description="Disordered" evidence="1">
    <location>
        <begin position="1"/>
        <end position="79"/>
    </location>
</feature>
<name>A0A2K1QZ76_9PEZI</name>
<dbReference type="CDD" id="cd18186">
    <property type="entry name" value="BTB_POZ_ZBTB_KLHL-like"/>
    <property type="match status" value="1"/>
</dbReference>
<keyword evidence="4" id="KW-1185">Reference proteome</keyword>
<evidence type="ECO:0000313" key="4">
    <source>
        <dbReference type="Proteomes" id="UP000243797"/>
    </source>
</evidence>
<dbReference type="OrthoDB" id="194443at2759"/>
<accession>A0A2K1QZ76</accession>